<dbReference type="InterPro" id="IPR001296">
    <property type="entry name" value="Glyco_trans_1"/>
</dbReference>
<keyword evidence="1" id="KW-0808">Transferase</keyword>
<name>A0A1G2BCX9_9BACT</name>
<organism evidence="3 4">
    <name type="scientific">Candidatus Kerfeldbacteria bacterium RIFOXYB2_FULL_38_14</name>
    <dbReference type="NCBI Taxonomy" id="1798547"/>
    <lineage>
        <taxon>Bacteria</taxon>
        <taxon>Candidatus Kerfeldiibacteriota</taxon>
    </lineage>
</organism>
<sequence length="401" mass="46819">MNKEKTLIMLNMSYRRDWQAGLVNRNYHILQHLIASNYYQQIVVVDFLPFSKKKKLKVFLQNKPWKKNKNTVAHGLFTRLDQDEDKKNVYYATLTNPRHLKKALKHLTLAPDITLWSYTPFFTDILDQFPQAKIIFDAVDNWCHHPAYAAYQKKLTVCYELIKKKADIIFTVSESLVDFFGKKDNVFYIPNGVDVEHFSHLTSTVHFAHELFNQKNSPSQKIIGYHGIIQFRLNLSIFGYLAEKHPDWHLVIIGPNKISGWEFFTRNKHWKNIQNETKNLAKKFSNIHFLGGVPYESLPNYLKCFDVAIIPHRVDALTQSMNPLKIYEYLAVGKPIVASAVPGADQFQDLIKLAVSPEDFSQKIEKALSEDNEELKQRRINMARQHSWENRIALMLDIIKK</sequence>
<dbReference type="AlphaFoldDB" id="A0A1G2BCX9"/>
<evidence type="ECO:0000259" key="2">
    <source>
        <dbReference type="Pfam" id="PF00534"/>
    </source>
</evidence>
<gene>
    <name evidence="3" type="ORF">A2319_00560</name>
</gene>
<evidence type="ECO:0000313" key="4">
    <source>
        <dbReference type="Proteomes" id="UP000176420"/>
    </source>
</evidence>
<accession>A0A1G2BCX9</accession>
<dbReference type="GO" id="GO:0009103">
    <property type="term" value="P:lipopolysaccharide biosynthetic process"/>
    <property type="evidence" value="ECO:0007669"/>
    <property type="project" value="TreeGrafter"/>
</dbReference>
<evidence type="ECO:0000256" key="1">
    <source>
        <dbReference type="ARBA" id="ARBA00022679"/>
    </source>
</evidence>
<reference evidence="3 4" key="1">
    <citation type="journal article" date="2016" name="Nat. Commun.">
        <title>Thousands of microbial genomes shed light on interconnected biogeochemical processes in an aquifer system.</title>
        <authorList>
            <person name="Anantharaman K."/>
            <person name="Brown C.T."/>
            <person name="Hug L.A."/>
            <person name="Sharon I."/>
            <person name="Castelle C.J."/>
            <person name="Probst A.J."/>
            <person name="Thomas B.C."/>
            <person name="Singh A."/>
            <person name="Wilkins M.J."/>
            <person name="Karaoz U."/>
            <person name="Brodie E.L."/>
            <person name="Williams K.H."/>
            <person name="Hubbard S.S."/>
            <person name="Banfield J.F."/>
        </authorList>
    </citation>
    <scope>NUCLEOTIDE SEQUENCE [LARGE SCALE GENOMIC DNA]</scope>
</reference>
<dbReference type="Pfam" id="PF00534">
    <property type="entry name" value="Glycos_transf_1"/>
    <property type="match status" value="1"/>
</dbReference>
<feature type="domain" description="Glycosyl transferase family 1" evidence="2">
    <location>
        <begin position="237"/>
        <end position="385"/>
    </location>
</feature>
<dbReference type="PANTHER" id="PTHR46401">
    <property type="entry name" value="GLYCOSYLTRANSFERASE WBBK-RELATED"/>
    <property type="match status" value="1"/>
</dbReference>
<evidence type="ECO:0000313" key="3">
    <source>
        <dbReference type="EMBL" id="OGY86047.1"/>
    </source>
</evidence>
<dbReference type="GO" id="GO:0016757">
    <property type="term" value="F:glycosyltransferase activity"/>
    <property type="evidence" value="ECO:0007669"/>
    <property type="project" value="InterPro"/>
</dbReference>
<proteinExistence type="predicted"/>
<dbReference type="Gene3D" id="3.40.50.11010">
    <property type="match status" value="1"/>
</dbReference>
<dbReference type="Gene3D" id="3.40.50.2000">
    <property type="entry name" value="Glycogen Phosphorylase B"/>
    <property type="match status" value="1"/>
</dbReference>
<comment type="caution">
    <text evidence="3">The sequence shown here is derived from an EMBL/GenBank/DDBJ whole genome shotgun (WGS) entry which is preliminary data.</text>
</comment>
<dbReference type="EMBL" id="MHKI01000026">
    <property type="protein sequence ID" value="OGY86047.1"/>
    <property type="molecule type" value="Genomic_DNA"/>
</dbReference>
<protein>
    <recommendedName>
        <fullName evidence="2">Glycosyl transferase family 1 domain-containing protein</fullName>
    </recommendedName>
</protein>
<dbReference type="Proteomes" id="UP000176420">
    <property type="component" value="Unassembled WGS sequence"/>
</dbReference>
<dbReference type="SUPFAM" id="SSF53756">
    <property type="entry name" value="UDP-Glycosyltransferase/glycogen phosphorylase"/>
    <property type="match status" value="1"/>
</dbReference>
<dbReference type="PANTHER" id="PTHR46401:SF2">
    <property type="entry name" value="GLYCOSYLTRANSFERASE WBBK-RELATED"/>
    <property type="match status" value="1"/>
</dbReference>